<evidence type="ECO:0000256" key="2">
    <source>
        <dbReference type="ARBA" id="ARBA00005842"/>
    </source>
</evidence>
<keyword evidence="5" id="KW-0819">tRNA processing</keyword>
<comment type="cofactor">
    <cofactor evidence="1">
        <name>Mg(2+)</name>
        <dbReference type="ChEBI" id="CHEBI:18420"/>
    </cofactor>
</comment>
<evidence type="ECO:0000256" key="5">
    <source>
        <dbReference type="ARBA" id="ARBA00022694"/>
    </source>
</evidence>
<keyword evidence="12" id="KW-0812">Transmembrane</keyword>
<dbReference type="AlphaFoldDB" id="A0A0D9QMH9"/>
<gene>
    <name evidence="13" type="ORF">AK88_02020</name>
</gene>
<evidence type="ECO:0000256" key="8">
    <source>
        <dbReference type="ARBA" id="ARBA00022842"/>
    </source>
</evidence>
<dbReference type="GeneID" id="24267334"/>
<dbReference type="PANTHER" id="PTHR11088:SF60">
    <property type="entry name" value="TRNA DIMETHYLALLYLTRANSFERASE"/>
    <property type="match status" value="1"/>
</dbReference>
<evidence type="ECO:0000256" key="9">
    <source>
        <dbReference type="ARBA" id="ARBA00049563"/>
    </source>
</evidence>
<dbReference type="GO" id="GO:0006400">
    <property type="term" value="P:tRNA modification"/>
    <property type="evidence" value="ECO:0007669"/>
    <property type="project" value="TreeGrafter"/>
</dbReference>
<evidence type="ECO:0000256" key="3">
    <source>
        <dbReference type="ARBA" id="ARBA00012665"/>
    </source>
</evidence>
<evidence type="ECO:0000256" key="4">
    <source>
        <dbReference type="ARBA" id="ARBA00022679"/>
    </source>
</evidence>
<dbReference type="GO" id="GO:0005524">
    <property type="term" value="F:ATP binding"/>
    <property type="evidence" value="ECO:0007669"/>
    <property type="project" value="UniProtKB-KW"/>
</dbReference>
<feature type="transmembrane region" description="Helical" evidence="12">
    <location>
        <begin position="6"/>
        <end position="30"/>
    </location>
</feature>
<dbReference type="InterPro" id="IPR039657">
    <property type="entry name" value="Dimethylallyltransferase"/>
</dbReference>
<evidence type="ECO:0000256" key="11">
    <source>
        <dbReference type="SAM" id="MobiDB-lite"/>
    </source>
</evidence>
<proteinExistence type="inferred from homology"/>
<reference evidence="13 14" key="1">
    <citation type="submission" date="2014-03" db="EMBL/GenBank/DDBJ databases">
        <title>The Genome Sequence of Plasmodium fragile nilgiri.</title>
        <authorList>
            <consortium name="The Broad Institute Genomics Platform"/>
            <consortium name="The Broad Institute Genome Sequencing Center for Infectious Disease"/>
            <person name="Neafsey D."/>
            <person name="Duraisingh M."/>
            <person name="Young S.K."/>
            <person name="Zeng Q."/>
            <person name="Gargeya S."/>
            <person name="Abouelleil A."/>
            <person name="Alvarado L."/>
            <person name="Chapman S.B."/>
            <person name="Gainer-Dewar J."/>
            <person name="Goldberg J."/>
            <person name="Griggs A."/>
            <person name="Gujja S."/>
            <person name="Hansen M."/>
            <person name="Howarth C."/>
            <person name="Imamovic A."/>
            <person name="Larimer J."/>
            <person name="Pearson M."/>
            <person name="Poon T.W."/>
            <person name="Priest M."/>
            <person name="Roberts A."/>
            <person name="Saif S."/>
            <person name="Shea T."/>
            <person name="Sykes S."/>
            <person name="Wortman J."/>
            <person name="Nusbaum C."/>
            <person name="Birren B."/>
        </authorList>
    </citation>
    <scope>NUCLEOTIDE SEQUENCE [LARGE SCALE GENOMIC DNA]</scope>
    <source>
        <strain evidence="14">nilgiri</strain>
    </source>
</reference>
<accession>A0A0D9QMH9</accession>
<keyword evidence="12" id="KW-0472">Membrane</keyword>
<keyword evidence="4 10" id="KW-0808">Transferase</keyword>
<dbReference type="SUPFAM" id="SSF52540">
    <property type="entry name" value="P-loop containing nucleoside triphosphate hydrolases"/>
    <property type="match status" value="1"/>
</dbReference>
<dbReference type="VEuPathDB" id="PlasmoDB:AK88_02020"/>
<comment type="similarity">
    <text evidence="2 10">Belongs to the IPP transferase family.</text>
</comment>
<dbReference type="HAMAP" id="MF_00185">
    <property type="entry name" value="IPP_trans"/>
    <property type="match status" value="1"/>
</dbReference>
<feature type="region of interest" description="Disordered" evidence="11">
    <location>
        <begin position="149"/>
        <end position="193"/>
    </location>
</feature>
<organism evidence="13 14">
    <name type="scientific">Plasmodium fragile</name>
    <dbReference type="NCBI Taxonomy" id="5857"/>
    <lineage>
        <taxon>Eukaryota</taxon>
        <taxon>Sar</taxon>
        <taxon>Alveolata</taxon>
        <taxon>Apicomplexa</taxon>
        <taxon>Aconoidasida</taxon>
        <taxon>Haemosporida</taxon>
        <taxon>Plasmodiidae</taxon>
        <taxon>Plasmodium</taxon>
        <taxon>Plasmodium (Plasmodium)</taxon>
    </lineage>
</organism>
<keyword evidence="12" id="KW-1133">Transmembrane helix</keyword>
<comment type="catalytic activity">
    <reaction evidence="9">
        <text>adenosine(37) in tRNA + dimethylallyl diphosphate = N(6)-dimethylallyladenosine(37) in tRNA + diphosphate</text>
        <dbReference type="Rhea" id="RHEA:26482"/>
        <dbReference type="Rhea" id="RHEA-COMP:10162"/>
        <dbReference type="Rhea" id="RHEA-COMP:10375"/>
        <dbReference type="ChEBI" id="CHEBI:33019"/>
        <dbReference type="ChEBI" id="CHEBI:57623"/>
        <dbReference type="ChEBI" id="CHEBI:74411"/>
        <dbReference type="ChEBI" id="CHEBI:74415"/>
        <dbReference type="EC" id="2.5.1.75"/>
    </reaction>
</comment>
<dbReference type="Gene3D" id="1.10.20.140">
    <property type="match status" value="1"/>
</dbReference>
<name>A0A0D9QMH9_PLAFR</name>
<dbReference type="OMA" id="IKMRNHK"/>
<keyword evidence="6 10" id="KW-0547">Nucleotide-binding</keyword>
<dbReference type="GO" id="GO:0052381">
    <property type="term" value="F:tRNA dimethylallyltransferase activity"/>
    <property type="evidence" value="ECO:0007669"/>
    <property type="project" value="UniProtKB-EC"/>
</dbReference>
<dbReference type="Proteomes" id="UP000054561">
    <property type="component" value="Unassembled WGS sequence"/>
</dbReference>
<dbReference type="EC" id="2.5.1.75" evidence="3"/>
<sequence>MFCFPYYCTFLSLLIPFVNIFLVAVTSFVVKHEKGIITRGKGISRNTCPQHFSICKHSRSYICNDTNRCHRKHKLNLNRHLWRRNDWVANTCVGKRWVRLYICSNPLRTKRTNRNEKLNPYQLSHFERSASEEEYKSDIREEDEEKIMSHTSSLSGVMKKANGDPVKSRNDAANEVDDVDGNDAYPQDSHLPDRLNLNRTEKQKIILIIGVTCSGKTKFSLDLCEELLKNNVESEIISADSMQVYQNFKVGIAKVEEEEKRDIKHHLLDVCGPKEEFNAHKFIRHTIPIIRSISESNKLSIVVGGTLLYIESLLWESVIDLEEAHSETHKDKGGEGGTDPYEHKTNAELHAELKRVDEERANQLHQNDRKRICRSLDIFYSHNKKHSELIKMRNHKNNDFAKTRYDPCVFYLDYDNDDVLRGNIEKRVDEMISKGLLDEAIKLKKLNENANVQLFGKGINQSIAYKEFDTYIEKKINNDGNEQLFNLCKENLIRKTYKYAKRQRRWIINRFVKCYNIPLNRIDVSHNYAEQLTGAVQTVLKFCRT</sequence>
<dbReference type="PANTHER" id="PTHR11088">
    <property type="entry name" value="TRNA DIMETHYLALLYLTRANSFERASE"/>
    <property type="match status" value="1"/>
</dbReference>
<evidence type="ECO:0000256" key="10">
    <source>
        <dbReference type="RuleBase" id="RU003785"/>
    </source>
</evidence>
<dbReference type="OrthoDB" id="775260at2759"/>
<evidence type="ECO:0000256" key="12">
    <source>
        <dbReference type="SAM" id="Phobius"/>
    </source>
</evidence>
<dbReference type="InterPro" id="IPR027417">
    <property type="entry name" value="P-loop_NTPase"/>
</dbReference>
<keyword evidence="7 10" id="KW-0067">ATP-binding</keyword>
<dbReference type="Pfam" id="PF01715">
    <property type="entry name" value="IPPT"/>
    <property type="match status" value="1"/>
</dbReference>
<dbReference type="InterPro" id="IPR018022">
    <property type="entry name" value="IPT"/>
</dbReference>
<keyword evidence="14" id="KW-1185">Reference proteome</keyword>
<keyword evidence="8" id="KW-0460">Magnesium</keyword>
<dbReference type="Gene3D" id="3.40.50.300">
    <property type="entry name" value="P-loop containing nucleotide triphosphate hydrolases"/>
    <property type="match status" value="1"/>
</dbReference>
<evidence type="ECO:0000313" key="14">
    <source>
        <dbReference type="Proteomes" id="UP000054561"/>
    </source>
</evidence>
<evidence type="ECO:0000256" key="1">
    <source>
        <dbReference type="ARBA" id="ARBA00001946"/>
    </source>
</evidence>
<dbReference type="NCBIfam" id="TIGR00174">
    <property type="entry name" value="miaA"/>
    <property type="match status" value="1"/>
</dbReference>
<evidence type="ECO:0000313" key="13">
    <source>
        <dbReference type="EMBL" id="KJP88239.1"/>
    </source>
</evidence>
<evidence type="ECO:0000256" key="7">
    <source>
        <dbReference type="ARBA" id="ARBA00022840"/>
    </source>
</evidence>
<protein>
    <recommendedName>
        <fullName evidence="3">tRNA dimethylallyltransferase</fullName>
        <ecNumber evidence="3">2.5.1.75</ecNumber>
    </recommendedName>
</protein>
<evidence type="ECO:0000256" key="6">
    <source>
        <dbReference type="ARBA" id="ARBA00022741"/>
    </source>
</evidence>
<dbReference type="EMBL" id="KQ001663">
    <property type="protein sequence ID" value="KJP88239.1"/>
    <property type="molecule type" value="Genomic_DNA"/>
</dbReference>
<dbReference type="RefSeq" id="XP_012335077.1">
    <property type="nucleotide sequence ID" value="XM_012479654.1"/>
</dbReference>